<dbReference type="Gene3D" id="1.20.1270.420">
    <property type="match status" value="1"/>
</dbReference>
<evidence type="ECO:0000256" key="5">
    <source>
        <dbReference type="ARBA" id="ARBA00022741"/>
    </source>
</evidence>
<keyword evidence="7" id="KW-0067">ATP-binding</keyword>
<evidence type="ECO:0000256" key="3">
    <source>
        <dbReference type="ARBA" id="ARBA00022527"/>
    </source>
</evidence>
<sequence length="234" mass="27394">MCCVQHGNPVKKRRFTSGIHVSGYKRCRKGRRINSCFIFASSTDRMKHCLQKMQLIFKHFKKQKHHPRLSYNEEQIHKLDKINLADLAKKVLKIFQDDVVEKYRVALSGHSGRMRTINEIQNHLGLVNGYLAACVQDLQIYEESVNNIVDRLAQRLQQTCLLQPNHSPVLSYSGPAQQELTLSRVFLPMMILTYENCVYFPRMLKLRDQMKTVSCELEKKQHYYRKVTLCFSST</sequence>
<name>A0ABN9LSL0_9NEOB</name>
<evidence type="ECO:0000313" key="10">
    <source>
        <dbReference type="Proteomes" id="UP001176940"/>
    </source>
</evidence>
<feature type="domain" description="TANK-binding kinase 1 coiled-coil" evidence="8">
    <location>
        <begin position="43"/>
        <end position="148"/>
    </location>
</feature>
<evidence type="ECO:0000256" key="4">
    <source>
        <dbReference type="ARBA" id="ARBA00022679"/>
    </source>
</evidence>
<comment type="caution">
    <text evidence="9">The sequence shown here is derived from an EMBL/GenBank/DDBJ whole genome shotgun (WGS) entry which is preliminary data.</text>
</comment>
<dbReference type="EMBL" id="CAUEEQ010030453">
    <property type="protein sequence ID" value="CAJ0949636.1"/>
    <property type="molecule type" value="Genomic_DNA"/>
</dbReference>
<dbReference type="PANTHER" id="PTHR22969">
    <property type="entry name" value="IKB KINASE"/>
    <property type="match status" value="1"/>
</dbReference>
<reference evidence="9" key="1">
    <citation type="submission" date="2023-07" db="EMBL/GenBank/DDBJ databases">
        <authorList>
            <person name="Stuckert A."/>
        </authorList>
    </citation>
    <scope>NUCLEOTIDE SEQUENCE</scope>
</reference>
<keyword evidence="3" id="KW-0723">Serine/threonine-protein kinase</keyword>
<evidence type="ECO:0000256" key="7">
    <source>
        <dbReference type="ARBA" id="ARBA00022840"/>
    </source>
</evidence>
<keyword evidence="5" id="KW-0547">Nucleotide-binding</keyword>
<evidence type="ECO:0000256" key="2">
    <source>
        <dbReference type="ARBA" id="ARBA00022490"/>
    </source>
</evidence>
<dbReference type="PANTHER" id="PTHR22969:SF10">
    <property type="entry name" value="INHIBITOR OF NUCLEAR FACTOR KAPPA-B KINASE SUBUNIT EPSILON"/>
    <property type="match status" value="1"/>
</dbReference>
<keyword evidence="6" id="KW-0418">Kinase</keyword>
<gene>
    <name evidence="9" type="ORF">RIMI_LOCUS12688638</name>
</gene>
<comment type="subcellular location">
    <subcellularLocation>
        <location evidence="1">Cytoplasm</location>
    </subcellularLocation>
</comment>
<evidence type="ECO:0000256" key="6">
    <source>
        <dbReference type="ARBA" id="ARBA00022777"/>
    </source>
</evidence>
<evidence type="ECO:0000313" key="9">
    <source>
        <dbReference type="EMBL" id="CAJ0949636.1"/>
    </source>
</evidence>
<organism evidence="9 10">
    <name type="scientific">Ranitomeya imitator</name>
    <name type="common">mimic poison frog</name>
    <dbReference type="NCBI Taxonomy" id="111125"/>
    <lineage>
        <taxon>Eukaryota</taxon>
        <taxon>Metazoa</taxon>
        <taxon>Chordata</taxon>
        <taxon>Craniata</taxon>
        <taxon>Vertebrata</taxon>
        <taxon>Euteleostomi</taxon>
        <taxon>Amphibia</taxon>
        <taxon>Batrachia</taxon>
        <taxon>Anura</taxon>
        <taxon>Neobatrachia</taxon>
        <taxon>Hyloidea</taxon>
        <taxon>Dendrobatidae</taxon>
        <taxon>Dendrobatinae</taxon>
        <taxon>Ranitomeya</taxon>
    </lineage>
</organism>
<evidence type="ECO:0000256" key="1">
    <source>
        <dbReference type="ARBA" id="ARBA00004496"/>
    </source>
</evidence>
<dbReference type="Proteomes" id="UP001176940">
    <property type="component" value="Unassembled WGS sequence"/>
</dbReference>
<keyword evidence="10" id="KW-1185">Reference proteome</keyword>
<keyword evidence="4" id="KW-0808">Transferase</keyword>
<protein>
    <recommendedName>
        <fullName evidence="8">TANK-binding kinase 1 coiled-coil domain-containing protein</fullName>
    </recommendedName>
</protein>
<keyword evidence="2" id="KW-0963">Cytoplasm</keyword>
<dbReference type="Pfam" id="PF18394">
    <property type="entry name" value="TBK1_CCD1"/>
    <property type="match status" value="1"/>
</dbReference>
<dbReference type="InterPro" id="IPR051180">
    <property type="entry name" value="IKK"/>
</dbReference>
<proteinExistence type="predicted"/>
<accession>A0ABN9LSL0</accession>
<dbReference type="InterPro" id="IPR041309">
    <property type="entry name" value="TBK1_CC1"/>
</dbReference>
<evidence type="ECO:0000259" key="8">
    <source>
        <dbReference type="Pfam" id="PF18394"/>
    </source>
</evidence>